<dbReference type="Gene3D" id="3.55.50.30">
    <property type="match status" value="1"/>
</dbReference>
<dbReference type="SMART" id="SM00965">
    <property type="entry name" value="STN"/>
    <property type="match status" value="1"/>
</dbReference>
<proteinExistence type="inferred from homology"/>
<dbReference type="AlphaFoldDB" id="A0A1H4CXI1"/>
<dbReference type="NCBIfam" id="TIGR04056">
    <property type="entry name" value="OMP_RagA_SusC"/>
    <property type="match status" value="1"/>
</dbReference>
<dbReference type="STRING" id="1033731.SAMN05444145_10558"/>
<dbReference type="OrthoDB" id="1094723at2"/>
<evidence type="ECO:0000256" key="3">
    <source>
        <dbReference type="ARBA" id="ARBA00022452"/>
    </source>
</evidence>
<evidence type="ECO:0000256" key="5">
    <source>
        <dbReference type="ARBA" id="ARBA00022692"/>
    </source>
</evidence>
<dbReference type="InterPro" id="IPR037066">
    <property type="entry name" value="Plug_dom_sf"/>
</dbReference>
<dbReference type="Pfam" id="PF00593">
    <property type="entry name" value="TonB_dep_Rec_b-barrel"/>
    <property type="match status" value="1"/>
</dbReference>
<dbReference type="PROSITE" id="PS52016">
    <property type="entry name" value="TONB_DEPENDENT_REC_3"/>
    <property type="match status" value="1"/>
</dbReference>
<dbReference type="Gene3D" id="2.40.170.20">
    <property type="entry name" value="TonB-dependent receptor, beta-barrel domain"/>
    <property type="match status" value="1"/>
</dbReference>
<evidence type="ECO:0000256" key="10">
    <source>
        <dbReference type="PROSITE-ProRule" id="PRU01360"/>
    </source>
</evidence>
<organism evidence="13 14">
    <name type="scientific">Alistipes timonensis JC136</name>
    <dbReference type="NCBI Taxonomy" id="1033731"/>
    <lineage>
        <taxon>Bacteria</taxon>
        <taxon>Pseudomonadati</taxon>
        <taxon>Bacteroidota</taxon>
        <taxon>Bacteroidia</taxon>
        <taxon>Bacteroidales</taxon>
        <taxon>Rikenellaceae</taxon>
        <taxon>Alistipes</taxon>
    </lineage>
</organism>
<dbReference type="Pfam" id="PF13715">
    <property type="entry name" value="CarbopepD_reg_2"/>
    <property type="match status" value="1"/>
</dbReference>
<dbReference type="InterPro" id="IPR000531">
    <property type="entry name" value="Beta-barrel_TonB"/>
</dbReference>
<protein>
    <submittedName>
        <fullName evidence="13">TonB-linked outer membrane protein, SusC/RagA family</fullName>
    </submittedName>
</protein>
<dbReference type="InterPro" id="IPR012910">
    <property type="entry name" value="Plug_dom"/>
</dbReference>
<evidence type="ECO:0000313" key="13">
    <source>
        <dbReference type="EMBL" id="SEA65097.1"/>
    </source>
</evidence>
<dbReference type="InterPro" id="IPR011662">
    <property type="entry name" value="Secretin/TonB_short_N"/>
</dbReference>
<dbReference type="InterPro" id="IPR036942">
    <property type="entry name" value="Beta-barrel_TonB_sf"/>
</dbReference>
<dbReference type="Gene3D" id="2.170.130.10">
    <property type="entry name" value="TonB-dependent receptor, plug domain"/>
    <property type="match status" value="1"/>
</dbReference>
<keyword evidence="4" id="KW-0410">Iron transport</keyword>
<dbReference type="Pfam" id="PF07715">
    <property type="entry name" value="Plug"/>
    <property type="match status" value="1"/>
</dbReference>
<dbReference type="InterPro" id="IPR023996">
    <property type="entry name" value="TonB-dep_OMP_SusC/RagA"/>
</dbReference>
<evidence type="ECO:0000256" key="6">
    <source>
        <dbReference type="ARBA" id="ARBA00023004"/>
    </source>
</evidence>
<accession>A0A1H4CXI1</accession>
<evidence type="ECO:0000313" key="14">
    <source>
        <dbReference type="Proteomes" id="UP000183253"/>
    </source>
</evidence>
<evidence type="ECO:0000256" key="9">
    <source>
        <dbReference type="ARBA" id="ARBA00023237"/>
    </source>
</evidence>
<dbReference type="InterPro" id="IPR039426">
    <property type="entry name" value="TonB-dep_rcpt-like"/>
</dbReference>
<sequence length="1140" mass="128123">MKKLDLFAPLLRGGRSAVVLFLLAVAVFAVQSVRADGPAQPKKRMSIALTGATLDDVLQNIKRETGYLLLYNSNSIRAVKGITLHRQNAPVEEILREALHGTGLDFSISEDTIIIRVREADKASKSDAQGTAAPAPPQRVTLTGRVTNRATKAPIPGAMVHIKGTTVGTTTDPDGYYSLRFPNRPGTVVTVSFLGMESREIAYNNQTELDVQLLDKVESIDDVVVTGYAQVRKESFTGNTTRITQKEIVEVSPKRMIDAIQVFDPSFRLAENISMGSNPNALPEFYIRGQNSITTELNTSADISRQNLTNNSNLPIFILDGFEVDVEKIYDMDPMRVHSITLLKDAAATVLYGSRAANGVVVIESRAPEAGKLRVSYNLTGSVEMPDLSAYNLMNAREKLQAELDAGLYAFDATDFNENTYNKNETYYKKLNEVNRGVDTYWLSKNLRTSVNHQHSIYIDGGENDVRWGIELKYAGNKGVMRDSKRDTYGAGLFLDYRIGKFQLMNRASYDANRSTDSPYSFSLFSHMLPYNVPIDETTGNYLQNLRFGYSALNPLYEREYLNNFSRSNYRTLQDNFAINFFATPHFTAKAWITLSQRSYESRVFVDPLSASNSAFATPQELGSLTVNGSDTFTYDANLLFMYNRNFNKHFLNFSLGGNAVETSYTVDNIKYIGFSTGVLNSPNDAAQVEGKPTESKNKTRLVGMFLSGNYTYDDIYLLDLSVRLDGSSEFGSDNRVAPFWAVGAGINFHNYKFLKGNKTLSRLKLRGTIGTVGKVGYAAYSARSTYTTSSTSDWYSTGAGHVLYYMGNPDLGWEKTRVADVGIELGFFKDRLTFKASYYDKKTIDQITDVTIPSSSGFTSYKDNLGEVSNRGFELDLRYNFYRSKNLELTAFGKMAHNKNKIVKINDALKAYNELVQKQYDDYDDNSSQSKYARTYTQYVEGGSIYAIYGMKSLGINPANGREVYWRPDGTITYDWNAADQVEIGNREPWAQGSFGLNARWKNISLFASFLYEFGGQRYNSTLVSQVENANLERYNVDKRVSTDRWKKPGDVASLKDIRDRSLVTRPTSRFIQDYNTLQFNSLSISYDFPSKLVKRWGLGMLRLTANMEDLGYFSSVLQERGLDYPYSRTVNFTLNLTF</sequence>
<keyword evidence="14" id="KW-1185">Reference proteome</keyword>
<dbReference type="Pfam" id="PF07660">
    <property type="entry name" value="STN"/>
    <property type="match status" value="1"/>
</dbReference>
<evidence type="ECO:0000259" key="12">
    <source>
        <dbReference type="SMART" id="SM00965"/>
    </source>
</evidence>
<keyword evidence="8 10" id="KW-0472">Membrane</keyword>
<keyword evidence="4" id="KW-0406">Ion transport</keyword>
<keyword evidence="2 10" id="KW-0813">Transport</keyword>
<evidence type="ECO:0000256" key="7">
    <source>
        <dbReference type="ARBA" id="ARBA00023077"/>
    </source>
</evidence>
<keyword evidence="7 11" id="KW-0798">TonB box</keyword>
<feature type="domain" description="Secretin/TonB short N-terminal" evidence="12">
    <location>
        <begin position="67"/>
        <end position="118"/>
    </location>
</feature>
<gene>
    <name evidence="13" type="ORF">SAMN05444145_10558</name>
</gene>
<dbReference type="Gene3D" id="2.60.40.1120">
    <property type="entry name" value="Carboxypeptidase-like, regulatory domain"/>
    <property type="match status" value="1"/>
</dbReference>
<reference evidence="13 14" key="1">
    <citation type="submission" date="2016-10" db="EMBL/GenBank/DDBJ databases">
        <authorList>
            <person name="de Groot N.N."/>
        </authorList>
    </citation>
    <scope>NUCLEOTIDE SEQUENCE [LARGE SCALE GENOMIC DNA]</scope>
    <source>
        <strain evidence="13 14">DSM 25383</strain>
    </source>
</reference>
<evidence type="ECO:0000256" key="11">
    <source>
        <dbReference type="RuleBase" id="RU003357"/>
    </source>
</evidence>
<evidence type="ECO:0000256" key="4">
    <source>
        <dbReference type="ARBA" id="ARBA00022496"/>
    </source>
</evidence>
<dbReference type="InterPro" id="IPR008969">
    <property type="entry name" value="CarboxyPept-like_regulatory"/>
</dbReference>
<keyword evidence="6" id="KW-0408">Iron</keyword>
<dbReference type="RefSeq" id="WP_143029373.1">
    <property type="nucleotide sequence ID" value="NZ_CAEG01000005.1"/>
</dbReference>
<dbReference type="SUPFAM" id="SSF56935">
    <property type="entry name" value="Porins"/>
    <property type="match status" value="1"/>
</dbReference>
<name>A0A1H4CXI1_9BACT</name>
<dbReference type="EMBL" id="FNRI01000005">
    <property type="protein sequence ID" value="SEA65097.1"/>
    <property type="molecule type" value="Genomic_DNA"/>
</dbReference>
<dbReference type="SUPFAM" id="SSF49464">
    <property type="entry name" value="Carboxypeptidase regulatory domain-like"/>
    <property type="match status" value="1"/>
</dbReference>
<dbReference type="GO" id="GO:0006826">
    <property type="term" value="P:iron ion transport"/>
    <property type="evidence" value="ECO:0007669"/>
    <property type="project" value="UniProtKB-KW"/>
</dbReference>
<keyword evidence="3 10" id="KW-1134">Transmembrane beta strand</keyword>
<evidence type="ECO:0000256" key="8">
    <source>
        <dbReference type="ARBA" id="ARBA00023136"/>
    </source>
</evidence>
<evidence type="ECO:0000256" key="2">
    <source>
        <dbReference type="ARBA" id="ARBA00022448"/>
    </source>
</evidence>
<comment type="similarity">
    <text evidence="10 11">Belongs to the TonB-dependent receptor family.</text>
</comment>
<dbReference type="GO" id="GO:0009279">
    <property type="term" value="C:cell outer membrane"/>
    <property type="evidence" value="ECO:0007669"/>
    <property type="project" value="UniProtKB-SubCell"/>
</dbReference>
<keyword evidence="5 10" id="KW-0812">Transmembrane</keyword>
<evidence type="ECO:0000256" key="1">
    <source>
        <dbReference type="ARBA" id="ARBA00004571"/>
    </source>
</evidence>
<dbReference type="Proteomes" id="UP000183253">
    <property type="component" value="Unassembled WGS sequence"/>
</dbReference>
<keyword evidence="9 10" id="KW-0998">Cell outer membrane</keyword>
<comment type="subcellular location">
    <subcellularLocation>
        <location evidence="1 10">Cell outer membrane</location>
        <topology evidence="1 10">Multi-pass membrane protein</topology>
    </subcellularLocation>
</comment>